<feature type="transmembrane region" description="Helical" evidence="1">
    <location>
        <begin position="12"/>
        <end position="30"/>
    </location>
</feature>
<organism evidence="2 3">
    <name type="scientific">Aquimarina spongiae</name>
    <dbReference type="NCBI Taxonomy" id="570521"/>
    <lineage>
        <taxon>Bacteria</taxon>
        <taxon>Pseudomonadati</taxon>
        <taxon>Bacteroidota</taxon>
        <taxon>Flavobacteriia</taxon>
        <taxon>Flavobacteriales</taxon>
        <taxon>Flavobacteriaceae</taxon>
        <taxon>Aquimarina</taxon>
    </lineage>
</organism>
<evidence type="ECO:0000313" key="2">
    <source>
        <dbReference type="EMBL" id="SHI95255.1"/>
    </source>
</evidence>
<dbReference type="STRING" id="570521.SAMN04488508_104203"/>
<evidence type="ECO:0000313" key="3">
    <source>
        <dbReference type="Proteomes" id="UP000184432"/>
    </source>
</evidence>
<dbReference type="AlphaFoldDB" id="A0A1M6FC59"/>
<dbReference type="Proteomes" id="UP000184432">
    <property type="component" value="Unassembled WGS sequence"/>
</dbReference>
<reference evidence="3" key="1">
    <citation type="submission" date="2016-11" db="EMBL/GenBank/DDBJ databases">
        <authorList>
            <person name="Varghese N."/>
            <person name="Submissions S."/>
        </authorList>
    </citation>
    <scope>NUCLEOTIDE SEQUENCE [LARGE SCALE GENOMIC DNA]</scope>
    <source>
        <strain evidence="3">DSM 22623</strain>
    </source>
</reference>
<dbReference type="RefSeq" id="WP_073316028.1">
    <property type="nucleotide sequence ID" value="NZ_FQYP01000004.1"/>
</dbReference>
<protein>
    <submittedName>
        <fullName evidence="2">Uncharacterized protein</fullName>
    </submittedName>
</protein>
<sequence>MKSVICKQDRALKGKILSALILCFAIFYAFQNTEPLVSRVLFSAGSLLLFGFSVSYKITENFQNRKLYSIFGVVIFSSKLELDFPDYISVFSGSFSMDNEWGAVSAIGTKERHEKLVVRFFTGNKYVSLFKTENYKEALQKAEELSKLLEVEIYDTTKE</sequence>
<name>A0A1M6FC59_9FLAO</name>
<keyword evidence="3" id="KW-1185">Reference proteome</keyword>
<keyword evidence="1" id="KW-0812">Transmembrane</keyword>
<dbReference type="OrthoDB" id="1161417at2"/>
<keyword evidence="1" id="KW-0472">Membrane</keyword>
<dbReference type="EMBL" id="FQYP01000004">
    <property type="protein sequence ID" value="SHI95255.1"/>
    <property type="molecule type" value="Genomic_DNA"/>
</dbReference>
<feature type="transmembrane region" description="Helical" evidence="1">
    <location>
        <begin position="36"/>
        <end position="56"/>
    </location>
</feature>
<proteinExistence type="predicted"/>
<accession>A0A1M6FC59</accession>
<evidence type="ECO:0000256" key="1">
    <source>
        <dbReference type="SAM" id="Phobius"/>
    </source>
</evidence>
<keyword evidence="1" id="KW-1133">Transmembrane helix</keyword>
<gene>
    <name evidence="2" type="ORF">SAMN04488508_104203</name>
</gene>